<keyword evidence="1" id="KW-0812">Transmembrane</keyword>
<dbReference type="Proteomes" id="UP000072530">
    <property type="component" value="Unassembled WGS sequence"/>
</dbReference>
<feature type="transmembrane region" description="Helical" evidence="1">
    <location>
        <begin position="20"/>
        <end position="40"/>
    </location>
</feature>
<sequence length="119" mass="13707">MLENLLKEINPFYSEPIINHIILSVSIIVAGMFLLSYGIKKINSSLKINFRNVEYVISEHSLKYLIVISGVVLYTFLSLEVLSNILVKSTYYPGRICLILISLLSLWYILKNNRLLNKE</sequence>
<accession>A0A0Z8CMF2</accession>
<gene>
    <name evidence="2" type="ORF">ERS132393_00574</name>
</gene>
<proteinExistence type="predicted"/>
<dbReference type="RefSeq" id="WP_024411255.1">
    <property type="nucleotide sequence ID" value="NZ_JBQHHY010000008.1"/>
</dbReference>
<protein>
    <submittedName>
        <fullName evidence="2">Uncharacterized protein</fullName>
    </submittedName>
</protein>
<keyword evidence="1" id="KW-1133">Transmembrane helix</keyword>
<keyword evidence="1" id="KW-0472">Membrane</keyword>
<feature type="transmembrane region" description="Helical" evidence="1">
    <location>
        <begin position="91"/>
        <end position="110"/>
    </location>
</feature>
<evidence type="ECO:0000256" key="1">
    <source>
        <dbReference type="SAM" id="Phobius"/>
    </source>
</evidence>
<reference evidence="2 3" key="1">
    <citation type="submission" date="2016-02" db="EMBL/GenBank/DDBJ databases">
        <authorList>
            <consortium name="Pathogen Informatics"/>
        </authorList>
    </citation>
    <scope>NUCLEOTIDE SEQUENCE [LARGE SCALE GENOMIC DNA]</scope>
    <source>
        <strain evidence="2 3">LSS31</strain>
    </source>
</reference>
<dbReference type="AlphaFoldDB" id="A0A0Z8CMF2"/>
<organism evidence="2 3">
    <name type="scientific">Streptococcus suis</name>
    <dbReference type="NCBI Taxonomy" id="1307"/>
    <lineage>
        <taxon>Bacteria</taxon>
        <taxon>Bacillati</taxon>
        <taxon>Bacillota</taxon>
        <taxon>Bacilli</taxon>
        <taxon>Lactobacillales</taxon>
        <taxon>Streptococcaceae</taxon>
        <taxon>Streptococcus</taxon>
    </lineage>
</organism>
<evidence type="ECO:0000313" key="2">
    <source>
        <dbReference type="EMBL" id="CYU44210.1"/>
    </source>
</evidence>
<name>A0A0Z8CMF2_STRSU</name>
<evidence type="ECO:0000313" key="3">
    <source>
        <dbReference type="Proteomes" id="UP000072530"/>
    </source>
</evidence>
<dbReference type="EMBL" id="FIGG01000002">
    <property type="protein sequence ID" value="CYU44210.1"/>
    <property type="molecule type" value="Genomic_DNA"/>
</dbReference>
<feature type="transmembrane region" description="Helical" evidence="1">
    <location>
        <begin position="61"/>
        <end position="79"/>
    </location>
</feature>